<dbReference type="EMBL" id="FUZO01000001">
    <property type="protein sequence ID" value="SKC47501.1"/>
    <property type="molecule type" value="Genomic_DNA"/>
</dbReference>
<evidence type="ECO:0008006" key="3">
    <source>
        <dbReference type="Google" id="ProtNLM"/>
    </source>
</evidence>
<reference evidence="1 2" key="1">
    <citation type="submission" date="2017-02" db="EMBL/GenBank/DDBJ databases">
        <authorList>
            <person name="Varghese N."/>
            <person name="Submissions S."/>
        </authorList>
    </citation>
    <scope>NUCLEOTIDE SEQUENCE [LARGE SCALE GENOMIC DNA]</scope>
    <source>
        <strain evidence="1 2">VKM Ac-1787</strain>
    </source>
</reference>
<dbReference type="Pfam" id="PF22014">
    <property type="entry name" value="DUF6932"/>
    <property type="match status" value="1"/>
</dbReference>
<keyword evidence="2" id="KW-1185">Reference proteome</keyword>
<evidence type="ECO:0000313" key="1">
    <source>
        <dbReference type="EMBL" id="SKC47501.1"/>
    </source>
</evidence>
<gene>
    <name evidence="1" type="ORF">SAMN06295973_1254</name>
</gene>
<organism evidence="1 2">
    <name type="scientific">Plantibacter cousiniae</name>
    <name type="common">nom. nud.</name>
    <dbReference type="NCBI Taxonomy" id="199709"/>
    <lineage>
        <taxon>Bacteria</taxon>
        <taxon>Bacillati</taxon>
        <taxon>Actinomycetota</taxon>
        <taxon>Actinomycetes</taxon>
        <taxon>Micrococcales</taxon>
        <taxon>Microbacteriaceae</taxon>
        <taxon>Plantibacter</taxon>
    </lineage>
</organism>
<comment type="caution">
    <text evidence="1">The sequence shown here is derived from an EMBL/GenBank/DDBJ whole genome shotgun (WGS) entry which is preliminary data.</text>
</comment>
<evidence type="ECO:0000313" key="2">
    <source>
        <dbReference type="Proteomes" id="UP000190827"/>
    </source>
</evidence>
<proteinExistence type="predicted"/>
<dbReference type="InterPro" id="IPR053860">
    <property type="entry name" value="DUF6932"/>
</dbReference>
<dbReference type="RefSeq" id="WP_079705176.1">
    <property type="nucleotide sequence ID" value="NZ_FUZO01000001.1"/>
</dbReference>
<dbReference type="Proteomes" id="UP000190827">
    <property type="component" value="Unassembled WGS sequence"/>
</dbReference>
<protein>
    <recommendedName>
        <fullName evidence="3">Nucleotidyltransferase family protein</fullName>
    </recommendedName>
</protein>
<accession>A0ABY1LJS5</accession>
<name>A0ABY1LJS5_9MICO</name>
<sequence>MVIPAFDEGAWYLPEGIHVADLAEVEARFVDAAPFAAERAHVFAAFRVWGDLVRTLVPEARMWVDGGFVTHKPWAAPSDVDVTFLVTPAALNALSPAEQAQVEKLLTGDGYKPMSGLVDAYLITRGDVDRTVYWRDWWATVVDERHEPVQGVKKGFLEVRS</sequence>